<gene>
    <name evidence="1" type="ORF">SAMN02745176_00275</name>
</gene>
<dbReference type="AlphaFoldDB" id="A0A1M6B5F1"/>
<dbReference type="STRING" id="1122184.SAMN02745176_00275"/>
<protein>
    <submittedName>
        <fullName evidence="1">Uncharacterized protein</fullName>
    </submittedName>
</protein>
<evidence type="ECO:0000313" key="2">
    <source>
        <dbReference type="Proteomes" id="UP000184442"/>
    </source>
</evidence>
<dbReference type="Proteomes" id="UP000184442">
    <property type="component" value="Unassembled WGS sequence"/>
</dbReference>
<evidence type="ECO:0000313" key="1">
    <source>
        <dbReference type="EMBL" id="SHI43798.1"/>
    </source>
</evidence>
<name>A0A1M6B5F1_9FIRM</name>
<accession>A0A1M6B5F1</accession>
<reference evidence="1 2" key="1">
    <citation type="submission" date="2016-11" db="EMBL/GenBank/DDBJ databases">
        <authorList>
            <person name="Jaros S."/>
            <person name="Januszkiewicz K."/>
            <person name="Wedrychowicz H."/>
        </authorList>
    </citation>
    <scope>NUCLEOTIDE SEQUENCE [LARGE SCALE GENOMIC DNA]</scope>
    <source>
        <strain evidence="1 2">DSM 19022</strain>
    </source>
</reference>
<dbReference type="EMBL" id="FQZS01000003">
    <property type="protein sequence ID" value="SHI43798.1"/>
    <property type="molecule type" value="Genomic_DNA"/>
</dbReference>
<organism evidence="1 2">
    <name type="scientific">Lutispora thermophila DSM 19022</name>
    <dbReference type="NCBI Taxonomy" id="1122184"/>
    <lineage>
        <taxon>Bacteria</taxon>
        <taxon>Bacillati</taxon>
        <taxon>Bacillota</taxon>
        <taxon>Clostridia</taxon>
        <taxon>Lutisporales</taxon>
        <taxon>Lutisporaceae</taxon>
        <taxon>Lutispora</taxon>
    </lineage>
</organism>
<sequence>MGAFMDATGIVEFKLADNILLGIMLSEGIKTMMGIKAIKHWEAGDTPRCQIKYL</sequence>
<keyword evidence="2" id="KW-1185">Reference proteome</keyword>
<proteinExistence type="predicted"/>